<feature type="transmembrane region" description="Helical" evidence="8">
    <location>
        <begin position="287"/>
        <end position="313"/>
    </location>
</feature>
<comment type="subcellular location">
    <subcellularLocation>
        <location evidence="1">Cell membrane</location>
        <topology evidence="1">Multi-pass membrane protein</topology>
    </subcellularLocation>
</comment>
<dbReference type="Pfam" id="PF01032">
    <property type="entry name" value="FecCD"/>
    <property type="match status" value="1"/>
</dbReference>
<evidence type="ECO:0000313" key="9">
    <source>
        <dbReference type="EMBL" id="MFC6837066.1"/>
    </source>
</evidence>
<feature type="transmembrane region" description="Helical" evidence="8">
    <location>
        <begin position="166"/>
        <end position="184"/>
    </location>
</feature>
<evidence type="ECO:0000256" key="2">
    <source>
        <dbReference type="ARBA" id="ARBA00007935"/>
    </source>
</evidence>
<dbReference type="GO" id="GO:0005886">
    <property type="term" value="C:plasma membrane"/>
    <property type="evidence" value="ECO:0007669"/>
    <property type="project" value="UniProtKB-SubCell"/>
</dbReference>
<evidence type="ECO:0000256" key="1">
    <source>
        <dbReference type="ARBA" id="ARBA00004651"/>
    </source>
</evidence>
<reference evidence="9 10" key="1">
    <citation type="journal article" date="2019" name="Int. J. Syst. Evol. Microbiol.">
        <title>The Global Catalogue of Microorganisms (GCM) 10K type strain sequencing project: providing services to taxonomists for standard genome sequencing and annotation.</title>
        <authorList>
            <consortium name="The Broad Institute Genomics Platform"/>
            <consortium name="The Broad Institute Genome Sequencing Center for Infectious Disease"/>
            <person name="Wu L."/>
            <person name="Ma J."/>
        </authorList>
    </citation>
    <scope>NUCLEOTIDE SEQUENCE [LARGE SCALE GENOMIC DNA]</scope>
    <source>
        <strain evidence="9 10">PSRA2</strain>
    </source>
</reference>
<evidence type="ECO:0000256" key="8">
    <source>
        <dbReference type="SAM" id="Phobius"/>
    </source>
</evidence>
<evidence type="ECO:0000256" key="4">
    <source>
        <dbReference type="ARBA" id="ARBA00022475"/>
    </source>
</evidence>
<evidence type="ECO:0000256" key="6">
    <source>
        <dbReference type="ARBA" id="ARBA00022989"/>
    </source>
</evidence>
<keyword evidence="6 8" id="KW-1133">Transmembrane helix</keyword>
<evidence type="ECO:0000256" key="7">
    <source>
        <dbReference type="ARBA" id="ARBA00023136"/>
    </source>
</evidence>
<feature type="transmembrane region" description="Helical" evidence="8">
    <location>
        <begin position="141"/>
        <end position="160"/>
    </location>
</feature>
<evidence type="ECO:0000256" key="5">
    <source>
        <dbReference type="ARBA" id="ARBA00022692"/>
    </source>
</evidence>
<proteinExistence type="inferred from homology"/>
<evidence type="ECO:0000256" key="3">
    <source>
        <dbReference type="ARBA" id="ARBA00022448"/>
    </source>
</evidence>
<dbReference type="PANTHER" id="PTHR30472:SF25">
    <property type="entry name" value="ABC TRANSPORTER PERMEASE PROTEIN MJ0876-RELATED"/>
    <property type="match status" value="1"/>
</dbReference>
<comment type="similarity">
    <text evidence="2">Belongs to the binding-protein-dependent transport system permease family. FecCD subfamily.</text>
</comment>
<name>A0ABD5U9Q0_9EURY</name>
<organism evidence="9 10">
    <name type="scientific">Halomarina ordinaria</name>
    <dbReference type="NCBI Taxonomy" id="3033939"/>
    <lineage>
        <taxon>Archaea</taxon>
        <taxon>Methanobacteriati</taxon>
        <taxon>Methanobacteriota</taxon>
        <taxon>Stenosarchaea group</taxon>
        <taxon>Halobacteria</taxon>
        <taxon>Halobacteriales</taxon>
        <taxon>Natronomonadaceae</taxon>
        <taxon>Halomarina</taxon>
    </lineage>
</organism>
<protein>
    <submittedName>
        <fullName evidence="9">FecCD family ABC transporter permease</fullName>
    </submittedName>
</protein>
<dbReference type="Gene3D" id="1.10.3470.10">
    <property type="entry name" value="ABC transporter involved in vitamin B12 uptake, BtuC"/>
    <property type="match status" value="1"/>
</dbReference>
<feature type="transmembrane region" description="Helical" evidence="8">
    <location>
        <begin position="23"/>
        <end position="49"/>
    </location>
</feature>
<keyword evidence="4" id="KW-1003">Cell membrane</keyword>
<feature type="transmembrane region" description="Helical" evidence="8">
    <location>
        <begin position="359"/>
        <end position="379"/>
    </location>
</feature>
<dbReference type="AlphaFoldDB" id="A0ABD5U9Q0"/>
<dbReference type="RefSeq" id="WP_304448736.1">
    <property type="nucleotide sequence ID" value="NZ_JARRAH010000001.1"/>
</dbReference>
<feature type="transmembrane region" description="Helical" evidence="8">
    <location>
        <begin position="325"/>
        <end position="347"/>
    </location>
</feature>
<dbReference type="InterPro" id="IPR000522">
    <property type="entry name" value="ABC_transptr_permease_BtuC"/>
</dbReference>
<dbReference type="EMBL" id="JBHSXM010000001">
    <property type="protein sequence ID" value="MFC6837066.1"/>
    <property type="molecule type" value="Genomic_DNA"/>
</dbReference>
<gene>
    <name evidence="9" type="ORF">ACFQHK_11180</name>
</gene>
<dbReference type="SUPFAM" id="SSF81345">
    <property type="entry name" value="ABC transporter involved in vitamin B12 uptake, BtuC"/>
    <property type="match status" value="1"/>
</dbReference>
<sequence length="388" mass="40145">MAGDAATDGRTRPGATGRVTDPLFGLAVGSLLITLASALLQVSFGTYTMSLGQAWGALFDPAVLTDPRRLLYFLLGEWWMRLATGYAGTIDVLLDPLSVETTVVWTLRLPRVLVGVLVGLGLAVSGAIFQAVTRNELASPYILGVSAGAGLGALVALVLFSSLASVLPLVAAGGGAFAFALVYAIAWKNGTNPVRLVLAGVIVSTVFNSIQTGLFFLAGDIGVVQQALSWTTGSLTGVGWGEFHTALPWTLLAFALALVGSRQLNVLLLGEQTAAALGMSVERTRFALASVAVLAASAAVAVAGIVSFVGLIVPHVVRTIVGSDYRRLVVGCAFAGPALLTAADMGARLAFEVLFNSPAQIPVGIVTGLVGGPYFLYLMRTREQLGEL</sequence>
<dbReference type="PANTHER" id="PTHR30472">
    <property type="entry name" value="FERRIC ENTEROBACTIN TRANSPORT SYSTEM PERMEASE PROTEIN"/>
    <property type="match status" value="1"/>
</dbReference>
<feature type="transmembrane region" description="Helical" evidence="8">
    <location>
        <begin position="238"/>
        <end position="259"/>
    </location>
</feature>
<feature type="transmembrane region" description="Helical" evidence="8">
    <location>
        <begin position="109"/>
        <end position="129"/>
    </location>
</feature>
<dbReference type="CDD" id="cd06550">
    <property type="entry name" value="TM_ABC_iron-siderophores_like"/>
    <property type="match status" value="1"/>
</dbReference>
<comment type="caution">
    <text evidence="9">The sequence shown here is derived from an EMBL/GenBank/DDBJ whole genome shotgun (WGS) entry which is preliminary data.</text>
</comment>
<keyword evidence="3" id="KW-0813">Transport</keyword>
<keyword evidence="7 8" id="KW-0472">Membrane</keyword>
<feature type="transmembrane region" description="Helical" evidence="8">
    <location>
        <begin position="196"/>
        <end position="218"/>
    </location>
</feature>
<keyword evidence="5 8" id="KW-0812">Transmembrane</keyword>
<accession>A0ABD5U9Q0</accession>
<dbReference type="InterPro" id="IPR037294">
    <property type="entry name" value="ABC_BtuC-like"/>
</dbReference>
<evidence type="ECO:0000313" key="10">
    <source>
        <dbReference type="Proteomes" id="UP001596406"/>
    </source>
</evidence>
<keyword evidence="10" id="KW-1185">Reference proteome</keyword>
<dbReference type="Proteomes" id="UP001596406">
    <property type="component" value="Unassembled WGS sequence"/>
</dbReference>